<dbReference type="EMBL" id="CACRXK020016343">
    <property type="protein sequence ID" value="CAB4029694.1"/>
    <property type="molecule type" value="Genomic_DNA"/>
</dbReference>
<organism evidence="1 2">
    <name type="scientific">Paramuricea clavata</name>
    <name type="common">Red gorgonian</name>
    <name type="synonym">Violescent sea-whip</name>
    <dbReference type="NCBI Taxonomy" id="317549"/>
    <lineage>
        <taxon>Eukaryota</taxon>
        <taxon>Metazoa</taxon>
        <taxon>Cnidaria</taxon>
        <taxon>Anthozoa</taxon>
        <taxon>Octocorallia</taxon>
        <taxon>Malacalcyonacea</taxon>
        <taxon>Plexauridae</taxon>
        <taxon>Paramuricea</taxon>
    </lineage>
</organism>
<keyword evidence="2" id="KW-1185">Reference proteome</keyword>
<dbReference type="OrthoDB" id="6147543at2759"/>
<protein>
    <submittedName>
        <fullName evidence="1">Uncharacterized protein</fullName>
    </submittedName>
</protein>
<gene>
    <name evidence="1" type="ORF">PACLA_8A069140</name>
</gene>
<comment type="caution">
    <text evidence="1">The sequence shown here is derived from an EMBL/GenBank/DDBJ whole genome shotgun (WGS) entry which is preliminary data.</text>
</comment>
<name>A0A7D9LG11_PARCT</name>
<proteinExistence type="predicted"/>
<dbReference type="AlphaFoldDB" id="A0A7D9LG11"/>
<evidence type="ECO:0000313" key="2">
    <source>
        <dbReference type="Proteomes" id="UP001152795"/>
    </source>
</evidence>
<dbReference type="Proteomes" id="UP001152795">
    <property type="component" value="Unassembled WGS sequence"/>
</dbReference>
<accession>A0A7D9LG11</accession>
<reference evidence="1" key="1">
    <citation type="submission" date="2020-04" db="EMBL/GenBank/DDBJ databases">
        <authorList>
            <person name="Alioto T."/>
            <person name="Alioto T."/>
            <person name="Gomez Garrido J."/>
        </authorList>
    </citation>
    <scope>NUCLEOTIDE SEQUENCE</scope>
    <source>
        <strain evidence="1">A484AB</strain>
    </source>
</reference>
<evidence type="ECO:0000313" key="1">
    <source>
        <dbReference type="EMBL" id="CAB4029694.1"/>
    </source>
</evidence>
<sequence>MLNPKYFFQALKGIPFTPVIDLFASHINKQFDQYVSYRPDPFASDIDAFTISWADTNFYCFPPFSCILRVARKIIRDRARGVLVVRQWPNTVMVPHTLTNTGATTSCPFTSSDSVTAAVQASAETPSTQEAKTSYLSCIRGKLQIDSGLKCEDNENEIVDAVIHDPKEIPQQFVLFSLDFKTKIGFASKESDCEVQYDEPHIQKTL</sequence>